<sequence length="505" mass="55723">MKLRLTLCLLAATLTTQAEVSLPKIFSSHMVLQRDMPIHIWGSATPGESITATFHNLTNTAITDAAGRWSLYLPPQPAGGPYTLTVRSTNTITFDDILLGDLWFASGQSNMEMPLSGFPPDTQIEHADKEIAAANLPDIRLLRIDKDTSDYPREDVKSATGWSLCTPDTAKDFSAVAYFFARDLQKALADKQQHIPIGLIDSTWGGTPAEAWTSMDALGANASLTPVFATRAEKMDREPTVIRFEALDKQAHAEGKPTPERDWHPNPDSWRPAALYNAMIAPFTPLPIKGVIWYQGEANSALNMVNLYDKLFPAMIEDWRHHWAQGNFPFLFVQISSYGSDTKENWGELRDAQRKTLSLTNTGMAVTIDIGNEHNVHPANKQAVGERLSLLARRLVYNEDIAASGPLFRLAYPDKGAMHVWFDNAQGLHAKLGAPEGFEVAGADRVFLRANAHIEGDTVIVASPAIPNPQYVRYAWPNFPQANLYNGANLPAATFTSLQPATQPY</sequence>
<name>A0AAU7ZRS7_9BACT</name>
<dbReference type="PANTHER" id="PTHR22901">
    <property type="entry name" value="SIALATE O-ACETYLESTERASE"/>
    <property type="match status" value="1"/>
</dbReference>
<dbReference type="InterPro" id="IPR005181">
    <property type="entry name" value="SASA"/>
</dbReference>
<dbReference type="GO" id="GO:0001681">
    <property type="term" value="F:sialate O-acetylesterase activity"/>
    <property type="evidence" value="ECO:0007669"/>
    <property type="project" value="InterPro"/>
</dbReference>
<dbReference type="InterPro" id="IPR013783">
    <property type="entry name" value="Ig-like_fold"/>
</dbReference>
<feature type="signal peptide" evidence="2">
    <location>
        <begin position="1"/>
        <end position="18"/>
    </location>
</feature>
<dbReference type="AlphaFoldDB" id="A0AAU7ZRS7"/>
<dbReference type="KEGG" id="tpsc:RBB77_02010"/>
<feature type="chain" id="PRO_5043392182" evidence="2">
    <location>
        <begin position="19"/>
        <end position="505"/>
    </location>
</feature>
<evidence type="ECO:0000256" key="1">
    <source>
        <dbReference type="ARBA" id="ARBA00022801"/>
    </source>
</evidence>
<dbReference type="EMBL" id="CP132942">
    <property type="protein sequence ID" value="XCB33683.1"/>
    <property type="molecule type" value="Genomic_DNA"/>
</dbReference>
<dbReference type="SUPFAM" id="SSF52266">
    <property type="entry name" value="SGNH hydrolase"/>
    <property type="match status" value="1"/>
</dbReference>
<dbReference type="RefSeq" id="WP_353064524.1">
    <property type="nucleotide sequence ID" value="NZ_CP132942.1"/>
</dbReference>
<dbReference type="Pfam" id="PF03629">
    <property type="entry name" value="SASA"/>
    <property type="match status" value="1"/>
</dbReference>
<keyword evidence="2" id="KW-0732">Signal</keyword>
<evidence type="ECO:0000313" key="4">
    <source>
        <dbReference type="EMBL" id="XCB33683.1"/>
    </source>
</evidence>
<keyword evidence="1" id="KW-0378">Hydrolase</keyword>
<reference evidence="4" key="1">
    <citation type="submission" date="2023-08" db="EMBL/GenBank/DDBJ databases">
        <authorList>
            <person name="Messyasz A."/>
            <person name="Mannisto M.K."/>
            <person name="Kerkhof L.J."/>
            <person name="Haggblom M."/>
        </authorList>
    </citation>
    <scope>NUCLEOTIDE SEQUENCE</scope>
    <source>
        <strain evidence="4">X5P6</strain>
    </source>
</reference>
<dbReference type="Gene3D" id="3.40.50.1110">
    <property type="entry name" value="SGNH hydrolase"/>
    <property type="match status" value="1"/>
</dbReference>
<dbReference type="InterPro" id="IPR039329">
    <property type="entry name" value="SIAE"/>
</dbReference>
<reference evidence="4" key="2">
    <citation type="journal article" date="2024" name="Environ. Microbiol.">
        <title>Genome analysis and description of Tunturibacter gen. nov. expands the diversity of Terriglobia in tundra soils.</title>
        <authorList>
            <person name="Messyasz A."/>
            <person name="Mannisto M.K."/>
            <person name="Kerkhof L.J."/>
            <person name="Haggblom M.M."/>
        </authorList>
    </citation>
    <scope>NUCLEOTIDE SEQUENCE</scope>
    <source>
        <strain evidence="4">X5P6</strain>
    </source>
</reference>
<dbReference type="GO" id="GO:0005975">
    <property type="term" value="P:carbohydrate metabolic process"/>
    <property type="evidence" value="ECO:0007669"/>
    <property type="project" value="TreeGrafter"/>
</dbReference>
<feature type="domain" description="Sialate O-acetylesterase" evidence="3">
    <location>
        <begin position="270"/>
        <end position="381"/>
    </location>
</feature>
<organism evidence="4">
    <name type="scientific">Tunturiibacter psychrotolerans</name>
    <dbReference type="NCBI Taxonomy" id="3069686"/>
    <lineage>
        <taxon>Bacteria</taxon>
        <taxon>Pseudomonadati</taxon>
        <taxon>Acidobacteriota</taxon>
        <taxon>Terriglobia</taxon>
        <taxon>Terriglobales</taxon>
        <taxon>Acidobacteriaceae</taxon>
        <taxon>Tunturiibacter</taxon>
    </lineage>
</organism>
<proteinExistence type="predicted"/>
<dbReference type="Gene3D" id="2.60.40.10">
    <property type="entry name" value="Immunoglobulins"/>
    <property type="match status" value="1"/>
</dbReference>
<evidence type="ECO:0000256" key="2">
    <source>
        <dbReference type="SAM" id="SignalP"/>
    </source>
</evidence>
<gene>
    <name evidence="4" type="ORF">RBB77_02010</name>
</gene>
<accession>A0AAU7ZRS7</accession>
<protein>
    <submittedName>
        <fullName evidence="4">Sialate O-acetylesterase</fullName>
    </submittedName>
</protein>
<dbReference type="PANTHER" id="PTHR22901:SF0">
    <property type="entry name" value="SIALATE O-ACETYLESTERASE"/>
    <property type="match status" value="1"/>
</dbReference>
<dbReference type="InterPro" id="IPR036514">
    <property type="entry name" value="SGNH_hydro_sf"/>
</dbReference>
<evidence type="ECO:0000259" key="3">
    <source>
        <dbReference type="Pfam" id="PF03629"/>
    </source>
</evidence>